<keyword evidence="2" id="KW-0732">Signal</keyword>
<gene>
    <name evidence="3" type="ORF">EGW08_019355</name>
</gene>
<feature type="signal peptide" evidence="2">
    <location>
        <begin position="1"/>
        <end position="25"/>
    </location>
</feature>
<dbReference type="Proteomes" id="UP000271974">
    <property type="component" value="Unassembled WGS sequence"/>
</dbReference>
<sequence length="220" mass="24129">MIFAQSGLPLARVTLLVSILSSVFAASVAPVDSQTNSGSEVTDHAGRLLSQPPIGLDRLLSWPPIGLDRLYSQPPIGLDRLYSQPPIGLDRLLSQSTRQAERESSLPDSADTGSLLSEARRQTDGESDRLMSRVPRPEDSTTDLLHSTDKLLSEARRQIDGESNRLISRGPRPEGNATGLLHSTDRLLSPASSQVKVDLDVPQDRRYLFDELKKVSLKRL</sequence>
<comment type="caution">
    <text evidence="3">The sequence shown here is derived from an EMBL/GenBank/DDBJ whole genome shotgun (WGS) entry which is preliminary data.</text>
</comment>
<dbReference type="AlphaFoldDB" id="A0A3S1B1Q5"/>
<evidence type="ECO:0000256" key="2">
    <source>
        <dbReference type="SAM" id="SignalP"/>
    </source>
</evidence>
<dbReference type="EMBL" id="RQTK01001005">
    <property type="protein sequence ID" value="RUS72881.1"/>
    <property type="molecule type" value="Genomic_DNA"/>
</dbReference>
<evidence type="ECO:0008006" key="5">
    <source>
        <dbReference type="Google" id="ProtNLM"/>
    </source>
</evidence>
<evidence type="ECO:0000313" key="4">
    <source>
        <dbReference type="Proteomes" id="UP000271974"/>
    </source>
</evidence>
<protein>
    <recommendedName>
        <fullName evidence="5">Corticotropin-releasing factor domain-containing protein</fullName>
    </recommendedName>
</protein>
<feature type="region of interest" description="Disordered" evidence="1">
    <location>
        <begin position="95"/>
        <end position="143"/>
    </location>
</feature>
<proteinExistence type="predicted"/>
<organism evidence="3 4">
    <name type="scientific">Elysia chlorotica</name>
    <name type="common">Eastern emerald elysia</name>
    <name type="synonym">Sea slug</name>
    <dbReference type="NCBI Taxonomy" id="188477"/>
    <lineage>
        <taxon>Eukaryota</taxon>
        <taxon>Metazoa</taxon>
        <taxon>Spiralia</taxon>
        <taxon>Lophotrochozoa</taxon>
        <taxon>Mollusca</taxon>
        <taxon>Gastropoda</taxon>
        <taxon>Heterobranchia</taxon>
        <taxon>Euthyneura</taxon>
        <taxon>Panpulmonata</taxon>
        <taxon>Sacoglossa</taxon>
        <taxon>Placobranchoidea</taxon>
        <taxon>Plakobranchidae</taxon>
        <taxon>Elysia</taxon>
    </lineage>
</organism>
<feature type="compositionally biased region" description="Basic and acidic residues" evidence="1">
    <location>
        <begin position="118"/>
        <end position="139"/>
    </location>
</feature>
<evidence type="ECO:0000313" key="3">
    <source>
        <dbReference type="EMBL" id="RUS72881.1"/>
    </source>
</evidence>
<keyword evidence="4" id="KW-1185">Reference proteome</keyword>
<evidence type="ECO:0000256" key="1">
    <source>
        <dbReference type="SAM" id="MobiDB-lite"/>
    </source>
</evidence>
<accession>A0A3S1B1Q5</accession>
<name>A0A3S1B1Q5_ELYCH</name>
<feature type="chain" id="PRO_5018687524" description="Corticotropin-releasing factor domain-containing protein" evidence="2">
    <location>
        <begin position="26"/>
        <end position="220"/>
    </location>
</feature>
<reference evidence="3 4" key="1">
    <citation type="submission" date="2019-01" db="EMBL/GenBank/DDBJ databases">
        <title>A draft genome assembly of the solar-powered sea slug Elysia chlorotica.</title>
        <authorList>
            <person name="Cai H."/>
            <person name="Li Q."/>
            <person name="Fang X."/>
            <person name="Li J."/>
            <person name="Curtis N.E."/>
            <person name="Altenburger A."/>
            <person name="Shibata T."/>
            <person name="Feng M."/>
            <person name="Maeda T."/>
            <person name="Schwartz J.A."/>
            <person name="Shigenobu S."/>
            <person name="Lundholm N."/>
            <person name="Nishiyama T."/>
            <person name="Yang H."/>
            <person name="Hasebe M."/>
            <person name="Li S."/>
            <person name="Pierce S.K."/>
            <person name="Wang J."/>
        </authorList>
    </citation>
    <scope>NUCLEOTIDE SEQUENCE [LARGE SCALE GENOMIC DNA]</scope>
    <source>
        <strain evidence="3">EC2010</strain>
        <tissue evidence="3">Whole organism of an adult</tissue>
    </source>
</reference>